<proteinExistence type="predicted"/>
<dbReference type="EMBL" id="JBGUBD010000007">
    <property type="protein sequence ID" value="MFA9479225.1"/>
    <property type="molecule type" value="Genomic_DNA"/>
</dbReference>
<evidence type="ECO:0000313" key="2">
    <source>
        <dbReference type="EMBL" id="MFA9479225.1"/>
    </source>
</evidence>
<feature type="region of interest" description="Disordered" evidence="1">
    <location>
        <begin position="133"/>
        <end position="169"/>
    </location>
</feature>
<gene>
    <name evidence="2" type="ORF">ACERK3_13115</name>
</gene>
<keyword evidence="3" id="KW-1185">Reference proteome</keyword>
<evidence type="ECO:0000256" key="1">
    <source>
        <dbReference type="SAM" id="MobiDB-lite"/>
    </source>
</evidence>
<reference evidence="2 3" key="1">
    <citation type="submission" date="2024-08" db="EMBL/GenBank/DDBJ databases">
        <title>Whole-genome sequencing of halo(alkali)philic microorganisms from hypersaline lakes.</title>
        <authorList>
            <person name="Sorokin D.Y."/>
            <person name="Merkel A.Y."/>
            <person name="Messina E."/>
            <person name="Yakimov M."/>
        </authorList>
    </citation>
    <scope>NUCLEOTIDE SEQUENCE [LARGE SCALE GENOMIC DNA]</scope>
    <source>
        <strain evidence="2 3">AB-hyl4</strain>
    </source>
</reference>
<evidence type="ECO:0008006" key="4">
    <source>
        <dbReference type="Google" id="ProtNLM"/>
    </source>
</evidence>
<protein>
    <recommendedName>
        <fullName evidence="4">HNH endonuclease</fullName>
    </recommendedName>
</protein>
<evidence type="ECO:0000313" key="3">
    <source>
        <dbReference type="Proteomes" id="UP001575105"/>
    </source>
</evidence>
<feature type="region of interest" description="Disordered" evidence="1">
    <location>
        <begin position="17"/>
        <end position="41"/>
    </location>
</feature>
<feature type="compositionally biased region" description="Low complexity" evidence="1">
    <location>
        <begin position="137"/>
        <end position="149"/>
    </location>
</feature>
<sequence>MHRRTQRAVKKYLGVEVDLPTPRGGGRPRRRPPKSGPAYEAIDHDGAKVMKVPLSDGIHEAKLWPQDYRRLAAMNMTTGWCYNAAGPGHQYVRIADSQQRFGPGELVTAARIIVDAGKGERVKYRDGNRLNLRRENLNVIPQTPRQPRQLRQKTEDHRQPNAEPAKHDD</sequence>
<feature type="compositionally biased region" description="Basic and acidic residues" evidence="1">
    <location>
        <begin position="152"/>
        <end position="169"/>
    </location>
</feature>
<comment type="caution">
    <text evidence="2">The sequence shown here is derived from an EMBL/GenBank/DDBJ whole genome shotgun (WGS) entry which is preliminary data.</text>
</comment>
<accession>A0ABV4U6J6</accession>
<name>A0ABV4U6J6_9BACT</name>
<dbReference type="Proteomes" id="UP001575105">
    <property type="component" value="Unassembled WGS sequence"/>
</dbReference>
<organism evidence="2 3">
    <name type="scientific">Natronomicrosphaera hydrolytica</name>
    <dbReference type="NCBI Taxonomy" id="3242702"/>
    <lineage>
        <taxon>Bacteria</taxon>
        <taxon>Pseudomonadati</taxon>
        <taxon>Planctomycetota</taxon>
        <taxon>Phycisphaerae</taxon>
        <taxon>Phycisphaerales</taxon>
        <taxon>Phycisphaeraceae</taxon>
        <taxon>Natronomicrosphaera</taxon>
    </lineage>
</organism>
<dbReference type="RefSeq" id="WP_425346149.1">
    <property type="nucleotide sequence ID" value="NZ_JBGUBD010000007.1"/>
</dbReference>